<dbReference type="Pfam" id="PF07009">
    <property type="entry name" value="NusG_II"/>
    <property type="match status" value="1"/>
</dbReference>
<gene>
    <name evidence="2" type="ORF">PRVXH_001092</name>
</gene>
<proteinExistence type="predicted"/>
<sequence length="124" mass="13434">MKKGDLILIGIVLVLSLSGLALYQLYFASHEIEGARIVISQNGDEWASVPLFEKGRSESIVFTGPVGETVVILGEDFATVEHSDCPDQICVSFGKAKRPGQTITCLPNRVFIRIEGGQGQDIDI</sequence>
<keyword evidence="1" id="KW-0472">Membrane</keyword>
<reference evidence="2" key="1">
    <citation type="journal article" date="2018" name="Antonie Van Leeuwenhoek">
        <title>Proteinivorax hydrogeniformans sp. nov., an anaerobic, haloalkaliphilic bacterium fermenting proteinaceous compounds with high hydrogen production.</title>
        <authorList>
            <person name="Boltyanskaya Y."/>
            <person name="Detkova E."/>
            <person name="Pimenov N."/>
            <person name="Kevbrin V."/>
        </authorList>
    </citation>
    <scope>NUCLEOTIDE SEQUENCE</scope>
    <source>
        <strain evidence="2">Z-710</strain>
    </source>
</reference>
<dbReference type="Gene3D" id="2.60.320.10">
    <property type="entry name" value="N-utilization substance G protein NusG, insert domain"/>
    <property type="match status" value="1"/>
</dbReference>
<keyword evidence="1" id="KW-0812">Transmembrane</keyword>
<feature type="transmembrane region" description="Helical" evidence="1">
    <location>
        <begin position="6"/>
        <end position="26"/>
    </location>
</feature>
<organism evidence="2">
    <name type="scientific">Proteinivorax hydrogeniformans</name>
    <dbReference type="NCBI Taxonomy" id="1826727"/>
    <lineage>
        <taxon>Bacteria</taxon>
        <taxon>Bacillati</taxon>
        <taxon>Bacillota</taxon>
        <taxon>Clostridia</taxon>
        <taxon>Eubacteriales</taxon>
        <taxon>Proteinivoracaceae</taxon>
        <taxon>Proteinivorax</taxon>
    </lineage>
</organism>
<dbReference type="InterPro" id="IPR038690">
    <property type="entry name" value="NusG_2_sf"/>
</dbReference>
<reference evidence="2" key="2">
    <citation type="submission" date="2024-06" db="EMBL/GenBank/DDBJ databases">
        <authorList>
            <person name="Petrova K.O."/>
            <person name="Toshchakov S.V."/>
            <person name="Boltjanskaja Y.V."/>
            <person name="Kevbrin V.V."/>
        </authorList>
    </citation>
    <scope>NUCLEOTIDE SEQUENCE</scope>
    <source>
        <strain evidence="2">Z-710</strain>
    </source>
</reference>
<evidence type="ECO:0000256" key="1">
    <source>
        <dbReference type="SAM" id="Phobius"/>
    </source>
</evidence>
<name>A0AAU8HWL1_9FIRM</name>
<protein>
    <submittedName>
        <fullName evidence="2">NusG domain II-containing protein</fullName>
    </submittedName>
</protein>
<evidence type="ECO:0000313" key="2">
    <source>
        <dbReference type="EMBL" id="XCI29750.1"/>
    </source>
</evidence>
<accession>A0AAU8HWL1</accession>
<dbReference type="AlphaFoldDB" id="A0AAU8HWL1"/>
<dbReference type="RefSeq" id="WP_353894297.1">
    <property type="nucleotide sequence ID" value="NZ_CP159485.1"/>
</dbReference>
<keyword evidence="1" id="KW-1133">Transmembrane helix</keyword>
<dbReference type="EMBL" id="CP159485">
    <property type="protein sequence ID" value="XCI29750.1"/>
    <property type="molecule type" value="Genomic_DNA"/>
</dbReference>